<dbReference type="EMBL" id="UYSL01001360">
    <property type="protein sequence ID" value="VDL65141.1"/>
    <property type="molecule type" value="Genomic_DNA"/>
</dbReference>
<organism evidence="4">
    <name type="scientific">Nippostrongylus brasiliensis</name>
    <name type="common">Rat hookworm</name>
    <dbReference type="NCBI Taxonomy" id="27835"/>
    <lineage>
        <taxon>Eukaryota</taxon>
        <taxon>Metazoa</taxon>
        <taxon>Ecdysozoa</taxon>
        <taxon>Nematoda</taxon>
        <taxon>Chromadorea</taxon>
        <taxon>Rhabditida</taxon>
        <taxon>Rhabditina</taxon>
        <taxon>Rhabditomorpha</taxon>
        <taxon>Strongyloidea</taxon>
        <taxon>Heligmosomidae</taxon>
        <taxon>Nippostrongylus</taxon>
    </lineage>
</organism>
<evidence type="ECO:0000313" key="3">
    <source>
        <dbReference type="Proteomes" id="UP000271162"/>
    </source>
</evidence>
<reference evidence="4" key="1">
    <citation type="submission" date="2017-02" db="UniProtKB">
        <authorList>
            <consortium name="WormBaseParasite"/>
        </authorList>
    </citation>
    <scope>IDENTIFICATION</scope>
</reference>
<sequence length="193" mass="21923">MLRYIEAMSVVWKSCSDSLHLLLLQIVDYVFGTNLFAPTLIQRHAKAHHVRLPTGFLEGFDALPSVVMNEIFINVAGDEIPNLRLVSKRWMGLISARRSRYARNSISDLTISFNNGIRYITQPTRRNSIEVTSCSRRWCSHDLASAVPHISIDCLELRIHNINEQFDDLQLSTIDTRTIDIKLCRPIGSASAE</sequence>
<dbReference type="PROSITE" id="PS50181">
    <property type="entry name" value="FBOX"/>
    <property type="match status" value="1"/>
</dbReference>
<dbReference type="Proteomes" id="UP000271162">
    <property type="component" value="Unassembled WGS sequence"/>
</dbReference>
<gene>
    <name evidence="2" type="ORF">NBR_LOCUS1602</name>
</gene>
<proteinExistence type="predicted"/>
<protein>
    <submittedName>
        <fullName evidence="4">F-box domain-containing protein</fullName>
    </submittedName>
</protein>
<evidence type="ECO:0000259" key="1">
    <source>
        <dbReference type="PROSITE" id="PS50181"/>
    </source>
</evidence>
<feature type="domain" description="F-box" evidence="1">
    <location>
        <begin position="57"/>
        <end position="104"/>
    </location>
</feature>
<accession>A0A0N4XGE9</accession>
<dbReference type="Pfam" id="PF00646">
    <property type="entry name" value="F-box"/>
    <property type="match status" value="1"/>
</dbReference>
<evidence type="ECO:0000313" key="4">
    <source>
        <dbReference type="WBParaSite" id="NBR_0000160101-mRNA-1"/>
    </source>
</evidence>
<dbReference type="OMA" id="CLELRIH"/>
<name>A0A0N4XGE9_NIPBR</name>
<evidence type="ECO:0000313" key="2">
    <source>
        <dbReference type="EMBL" id="VDL65141.1"/>
    </source>
</evidence>
<dbReference type="AlphaFoldDB" id="A0A0N4XGE9"/>
<dbReference type="InterPro" id="IPR001810">
    <property type="entry name" value="F-box_dom"/>
</dbReference>
<reference evidence="2 3" key="2">
    <citation type="submission" date="2018-11" db="EMBL/GenBank/DDBJ databases">
        <authorList>
            <consortium name="Pathogen Informatics"/>
        </authorList>
    </citation>
    <scope>NUCLEOTIDE SEQUENCE [LARGE SCALE GENOMIC DNA]</scope>
</reference>
<keyword evidence="3" id="KW-1185">Reference proteome</keyword>
<dbReference type="WBParaSite" id="NBR_0000160101-mRNA-1">
    <property type="protein sequence ID" value="NBR_0000160101-mRNA-1"/>
    <property type="gene ID" value="NBR_0000160101"/>
</dbReference>